<accession>A0A5B7DLA6</accession>
<comment type="caution">
    <text evidence="1">The sequence shown here is derived from an EMBL/GenBank/DDBJ whole genome shotgun (WGS) entry which is preliminary data.</text>
</comment>
<reference evidence="1 2" key="1">
    <citation type="submission" date="2019-05" db="EMBL/GenBank/DDBJ databases">
        <title>Another draft genome of Portunus trituberculatus and its Hox gene families provides insights of decapod evolution.</title>
        <authorList>
            <person name="Jeong J.-H."/>
            <person name="Song I."/>
            <person name="Kim S."/>
            <person name="Choi T."/>
            <person name="Kim D."/>
            <person name="Ryu S."/>
            <person name="Kim W."/>
        </authorList>
    </citation>
    <scope>NUCLEOTIDE SEQUENCE [LARGE SCALE GENOMIC DNA]</scope>
    <source>
        <tissue evidence="1">Muscle</tissue>
    </source>
</reference>
<protein>
    <submittedName>
        <fullName evidence="1">Uncharacterized protein</fullName>
    </submittedName>
</protein>
<evidence type="ECO:0000313" key="1">
    <source>
        <dbReference type="EMBL" id="MPC22300.1"/>
    </source>
</evidence>
<dbReference type="Proteomes" id="UP000324222">
    <property type="component" value="Unassembled WGS sequence"/>
</dbReference>
<dbReference type="EMBL" id="VSRR010001072">
    <property type="protein sequence ID" value="MPC22300.1"/>
    <property type="molecule type" value="Genomic_DNA"/>
</dbReference>
<organism evidence="1 2">
    <name type="scientific">Portunus trituberculatus</name>
    <name type="common">Swimming crab</name>
    <name type="synonym">Neptunus trituberculatus</name>
    <dbReference type="NCBI Taxonomy" id="210409"/>
    <lineage>
        <taxon>Eukaryota</taxon>
        <taxon>Metazoa</taxon>
        <taxon>Ecdysozoa</taxon>
        <taxon>Arthropoda</taxon>
        <taxon>Crustacea</taxon>
        <taxon>Multicrustacea</taxon>
        <taxon>Malacostraca</taxon>
        <taxon>Eumalacostraca</taxon>
        <taxon>Eucarida</taxon>
        <taxon>Decapoda</taxon>
        <taxon>Pleocyemata</taxon>
        <taxon>Brachyura</taxon>
        <taxon>Eubrachyura</taxon>
        <taxon>Portunoidea</taxon>
        <taxon>Portunidae</taxon>
        <taxon>Portuninae</taxon>
        <taxon>Portunus</taxon>
    </lineage>
</organism>
<evidence type="ECO:0000313" key="2">
    <source>
        <dbReference type="Proteomes" id="UP000324222"/>
    </source>
</evidence>
<keyword evidence="2" id="KW-1185">Reference proteome</keyword>
<gene>
    <name evidence="1" type="ORF">E2C01_015310</name>
</gene>
<sequence>MGLPETKVTRSLIGRERRLLLLPSSPSPGVPGRKLKAVKIMSVNSLALMVRKGLSLSPVTWATTDNHQGLFSPSIAI</sequence>
<name>A0A5B7DLA6_PORTR</name>
<dbReference type="AlphaFoldDB" id="A0A5B7DLA6"/>
<proteinExistence type="predicted"/>